<sequence length="345" mass="37107">MTLPPEFPENAPIPRADVYHFRSVAIAGIALLAVLHLHLLPALFAGVGGFVLYRSLRARVRAHLDSTRAPWITYLLLAVVLVAIGFAMFEAFELLLSASSGGLAKLLRLLADTLDSIRTTAPDWIATKLPDSAAALQEAVSSWLRSHAAQVQQWGREALRILLYLVLGLAIGILAGAAAPQPEPSAPLMRLAQHRLVQLALAFRDIVAAQLRISLVNTLVTAAYLLVILPLFGYKVPLSHTLVAFTFFASLLPIVGNLLSNAAIVLAALTVSPWLGGVSLAFLVVVHKLEYFLNAHFVGNRIQVPAYALLASMLVLEAGFGAAGLVAAPVYCAWLTRELRGGRWI</sequence>
<dbReference type="EMBL" id="JBHSMF010000015">
    <property type="protein sequence ID" value="MFC5500580.1"/>
    <property type="molecule type" value="Genomic_DNA"/>
</dbReference>
<keyword evidence="1" id="KW-0812">Transmembrane</keyword>
<reference evidence="3" key="1">
    <citation type="journal article" date="2019" name="Int. J. Syst. Evol. Microbiol.">
        <title>The Global Catalogue of Microorganisms (GCM) 10K type strain sequencing project: providing services to taxonomists for standard genome sequencing and annotation.</title>
        <authorList>
            <consortium name="The Broad Institute Genomics Platform"/>
            <consortium name="The Broad Institute Genome Sequencing Center for Infectious Disease"/>
            <person name="Wu L."/>
            <person name="Ma J."/>
        </authorList>
    </citation>
    <scope>NUCLEOTIDE SEQUENCE [LARGE SCALE GENOMIC DNA]</scope>
    <source>
        <strain evidence="3">CCUG 57401</strain>
    </source>
</reference>
<dbReference type="RefSeq" id="WP_376852824.1">
    <property type="nucleotide sequence ID" value="NZ_JBHSMF010000015.1"/>
</dbReference>
<feature type="transmembrane region" description="Helical" evidence="1">
    <location>
        <begin position="161"/>
        <end position="180"/>
    </location>
</feature>
<evidence type="ECO:0000313" key="3">
    <source>
        <dbReference type="Proteomes" id="UP001596037"/>
    </source>
</evidence>
<keyword evidence="1" id="KW-1133">Transmembrane helix</keyword>
<feature type="transmembrane region" description="Helical" evidence="1">
    <location>
        <begin position="263"/>
        <end position="286"/>
    </location>
</feature>
<feature type="transmembrane region" description="Helical" evidence="1">
    <location>
        <begin position="238"/>
        <end position="256"/>
    </location>
</feature>
<proteinExistence type="predicted"/>
<evidence type="ECO:0000256" key="1">
    <source>
        <dbReference type="SAM" id="Phobius"/>
    </source>
</evidence>
<feature type="transmembrane region" description="Helical" evidence="1">
    <location>
        <begin position="24"/>
        <end position="53"/>
    </location>
</feature>
<gene>
    <name evidence="2" type="ORF">ACFPOE_23760</name>
</gene>
<feature type="transmembrane region" description="Helical" evidence="1">
    <location>
        <begin position="306"/>
        <end position="334"/>
    </location>
</feature>
<dbReference type="Proteomes" id="UP001596037">
    <property type="component" value="Unassembled WGS sequence"/>
</dbReference>
<comment type="caution">
    <text evidence="2">The sequence shown here is derived from an EMBL/GenBank/DDBJ whole genome shotgun (WGS) entry which is preliminary data.</text>
</comment>
<feature type="transmembrane region" description="Helical" evidence="1">
    <location>
        <begin position="74"/>
        <end position="96"/>
    </location>
</feature>
<keyword evidence="1" id="KW-0472">Membrane</keyword>
<accession>A0ABW0NJX5</accession>
<name>A0ABW0NJX5_9BURK</name>
<protein>
    <submittedName>
        <fullName evidence="2">AI-2E family transporter</fullName>
    </submittedName>
</protein>
<feature type="transmembrane region" description="Helical" evidence="1">
    <location>
        <begin position="213"/>
        <end position="232"/>
    </location>
</feature>
<keyword evidence="3" id="KW-1185">Reference proteome</keyword>
<evidence type="ECO:0000313" key="2">
    <source>
        <dbReference type="EMBL" id="MFC5500580.1"/>
    </source>
</evidence>
<organism evidence="2 3">
    <name type="scientific">Caenimonas terrae</name>
    <dbReference type="NCBI Taxonomy" id="696074"/>
    <lineage>
        <taxon>Bacteria</taxon>
        <taxon>Pseudomonadati</taxon>
        <taxon>Pseudomonadota</taxon>
        <taxon>Betaproteobacteria</taxon>
        <taxon>Burkholderiales</taxon>
        <taxon>Comamonadaceae</taxon>
        <taxon>Caenimonas</taxon>
    </lineage>
</organism>